<keyword evidence="7" id="KW-1185">Reference proteome</keyword>
<protein>
    <submittedName>
        <fullName evidence="6">Haloacid dehalogenase</fullName>
    </submittedName>
    <submittedName>
        <fullName evidence="5">Hydrolase</fullName>
    </submittedName>
</protein>
<evidence type="ECO:0000256" key="1">
    <source>
        <dbReference type="ARBA" id="ARBA00001946"/>
    </source>
</evidence>
<reference evidence="6" key="1">
    <citation type="submission" date="2018-06" db="EMBL/GenBank/DDBJ databases">
        <title>Whole genome sequencing of four bacterial strains from South Shetland trench revealing bio-synthetic gene clusters.</title>
        <authorList>
            <person name="Abdel-Mageed W.M."/>
            <person name="Lehri B."/>
            <person name="Jarmusch S.A."/>
            <person name="Miranda K."/>
            <person name="Goodfellow M."/>
            <person name="Jaspars M."/>
            <person name="Karlyshev A.V."/>
        </authorList>
    </citation>
    <scope>NUCLEOTIDE SEQUENCE [LARGE SCALE GENOMIC DNA]</scope>
    <source>
        <strain evidence="6">SST4</strain>
    </source>
</reference>
<dbReference type="Pfam" id="PF00702">
    <property type="entry name" value="Hydrolase"/>
    <property type="match status" value="1"/>
</dbReference>
<dbReference type="SFLD" id="SFLDG01129">
    <property type="entry name" value="C1.5:_HAD__Beta-PGM__Phosphata"/>
    <property type="match status" value="1"/>
</dbReference>
<dbReference type="PRINTS" id="PR00413">
    <property type="entry name" value="HADHALOGNASE"/>
</dbReference>
<dbReference type="KEGG" id="hsr:HSBAA_16230"/>
<dbReference type="Gene3D" id="3.40.50.1000">
    <property type="entry name" value="HAD superfamily/HAD-like"/>
    <property type="match status" value="1"/>
</dbReference>
<organism evidence="6 7">
    <name type="scientific">Vreelandella sulfidaeris</name>
    <dbReference type="NCBI Taxonomy" id="115553"/>
    <lineage>
        <taxon>Bacteria</taxon>
        <taxon>Pseudomonadati</taxon>
        <taxon>Pseudomonadota</taxon>
        <taxon>Gammaproteobacteria</taxon>
        <taxon>Oceanospirillales</taxon>
        <taxon>Halomonadaceae</taxon>
        <taxon>Vreelandella</taxon>
    </lineage>
</organism>
<accession>A0A365TL56</accession>
<dbReference type="PANTHER" id="PTHR46193:SF10">
    <property type="entry name" value="6-PHOSPHOGLUCONATE PHOSPHATASE"/>
    <property type="match status" value="1"/>
</dbReference>
<proteinExistence type="inferred from homology"/>
<keyword evidence="5" id="KW-0378">Hydrolase</keyword>
<dbReference type="PANTHER" id="PTHR46193">
    <property type="entry name" value="6-PHOSPHOGLUCONATE PHOSPHATASE"/>
    <property type="match status" value="1"/>
</dbReference>
<reference evidence="5 8" key="3">
    <citation type="journal article" date="2019" name="Microbiol. Resour. Announc.">
        <title>Complete Genome Sequence of Halomonas sulfidaeris Strain Esulfide1 Isolated from a Metal Sulfide Rock at a Depth of 2,200 Meters, Obtained Using Nanopore Sequencing.</title>
        <authorList>
            <person name="Saito M."/>
            <person name="Nishigata A."/>
            <person name="Galipon J."/>
            <person name="Arakawa K."/>
        </authorList>
    </citation>
    <scope>NUCLEOTIDE SEQUENCE [LARGE SCALE GENOMIC DNA]</scope>
    <source>
        <strain evidence="5 8">ATCC BAA-803</strain>
    </source>
</reference>
<evidence type="ECO:0000313" key="8">
    <source>
        <dbReference type="Proteomes" id="UP000320231"/>
    </source>
</evidence>
<dbReference type="InterPro" id="IPR036412">
    <property type="entry name" value="HAD-like_sf"/>
</dbReference>
<dbReference type="SUPFAM" id="SSF56784">
    <property type="entry name" value="HAD-like"/>
    <property type="match status" value="1"/>
</dbReference>
<dbReference type="SFLD" id="SFLDS00003">
    <property type="entry name" value="Haloacid_Dehalogenase"/>
    <property type="match status" value="1"/>
</dbReference>
<keyword evidence="3" id="KW-0479">Metal-binding</keyword>
<dbReference type="Proteomes" id="UP000252204">
    <property type="component" value="Unassembled WGS sequence"/>
</dbReference>
<dbReference type="EMBL" id="QNTU01000009">
    <property type="protein sequence ID" value="RBI66462.1"/>
    <property type="molecule type" value="Genomic_DNA"/>
</dbReference>
<comment type="cofactor">
    <cofactor evidence="1">
        <name>Mg(2+)</name>
        <dbReference type="ChEBI" id="CHEBI:18420"/>
    </cofactor>
</comment>
<dbReference type="Gene3D" id="1.10.150.240">
    <property type="entry name" value="Putative phosphatase, domain 2"/>
    <property type="match status" value="1"/>
</dbReference>
<dbReference type="InterPro" id="IPR006439">
    <property type="entry name" value="HAD-SF_hydro_IA"/>
</dbReference>
<evidence type="ECO:0000313" key="5">
    <source>
        <dbReference type="EMBL" id="BBI60317.1"/>
    </source>
</evidence>
<dbReference type="EMBL" id="AP019514">
    <property type="protein sequence ID" value="BBI60317.1"/>
    <property type="molecule type" value="Genomic_DNA"/>
</dbReference>
<dbReference type="AlphaFoldDB" id="A0A365TL56"/>
<evidence type="ECO:0000256" key="3">
    <source>
        <dbReference type="ARBA" id="ARBA00022723"/>
    </source>
</evidence>
<dbReference type="GO" id="GO:0046872">
    <property type="term" value="F:metal ion binding"/>
    <property type="evidence" value="ECO:0007669"/>
    <property type="project" value="UniProtKB-KW"/>
</dbReference>
<name>A0A365TL56_9GAMM</name>
<evidence type="ECO:0000256" key="4">
    <source>
        <dbReference type="ARBA" id="ARBA00022842"/>
    </source>
</evidence>
<evidence type="ECO:0000256" key="2">
    <source>
        <dbReference type="ARBA" id="ARBA00006171"/>
    </source>
</evidence>
<dbReference type="RefSeq" id="WP_113270338.1">
    <property type="nucleotide sequence ID" value="NZ_QNTU01000009.1"/>
</dbReference>
<dbReference type="OrthoDB" id="9800058at2"/>
<dbReference type="Proteomes" id="UP000320231">
    <property type="component" value="Chromosome"/>
</dbReference>
<dbReference type="InterPro" id="IPR023214">
    <property type="entry name" value="HAD_sf"/>
</dbReference>
<keyword evidence="4" id="KW-0460">Magnesium</keyword>
<evidence type="ECO:0000313" key="6">
    <source>
        <dbReference type="EMBL" id="RBI66462.1"/>
    </source>
</evidence>
<sequence length="238" mass="25203">MRTLIFDCDGVLVDSEALAEGTLVEYLSRWLPDLNISQVLSQALGMTTADILSHLEALSAHSLPLDATEQVDTAIEARLARELKAIEGADKAIRGIALEKAVVSNSRRSRVLASLMSTRLAEALGEVPIFTADQVAKPKPDPALYRLAASQLGQVPRDCLVVEDSVAGVTAAHAAGMCVIGFVGASHVDAGQSARLIQAGAWRVLEHMHGLAALVEEWQTSGPAFQTLTASRTNQGSL</sequence>
<dbReference type="GO" id="GO:0016787">
    <property type="term" value="F:hydrolase activity"/>
    <property type="evidence" value="ECO:0007669"/>
    <property type="project" value="UniProtKB-KW"/>
</dbReference>
<evidence type="ECO:0000313" key="7">
    <source>
        <dbReference type="Proteomes" id="UP000252204"/>
    </source>
</evidence>
<gene>
    <name evidence="6" type="ORF">DQ400_13860</name>
    <name evidence="5" type="ORF">HSBAA_16230</name>
</gene>
<dbReference type="InterPro" id="IPR051600">
    <property type="entry name" value="Beta-PGM-like"/>
</dbReference>
<dbReference type="NCBIfam" id="TIGR01509">
    <property type="entry name" value="HAD-SF-IA-v3"/>
    <property type="match status" value="1"/>
</dbReference>
<comment type="similarity">
    <text evidence="2">Belongs to the HAD-like hydrolase superfamily. CbbY/CbbZ/Gph/YieH family.</text>
</comment>
<dbReference type="InterPro" id="IPR023198">
    <property type="entry name" value="PGP-like_dom2"/>
</dbReference>
<reference evidence="7" key="2">
    <citation type="submission" date="2018-06" db="EMBL/GenBank/DDBJ databases">
        <title>Whole genome sequencing of four bacterial strains from South Shetland trench revealing bio-synthetic gene clusters.</title>
        <authorList>
            <person name="Abdel-Mageed W.M."/>
            <person name="Lehri B."/>
            <person name="Jarmusch S."/>
            <person name="Miranda K."/>
            <person name="Goodfellow M."/>
            <person name="Jaspars M."/>
            <person name="Karlyshev A.V."/>
        </authorList>
    </citation>
    <scope>NUCLEOTIDE SEQUENCE [LARGE SCALE GENOMIC DNA]</scope>
    <source>
        <strain evidence="7">SST4</strain>
    </source>
</reference>